<dbReference type="PANTHER" id="PTHR33222:SF4">
    <property type="entry name" value="PROTEIN CURVATURE THYLAKOID 1A, CHLOROPLASTIC"/>
    <property type="match status" value="1"/>
</dbReference>
<feature type="coiled-coil region" evidence="2">
    <location>
        <begin position="18"/>
        <end position="220"/>
    </location>
</feature>
<reference evidence="5 6" key="1">
    <citation type="submission" date="2023-03" db="EMBL/GenBank/DDBJ databases">
        <title>WGS of Gossypium arboreum.</title>
        <authorList>
            <person name="Yu D."/>
        </authorList>
    </citation>
    <scope>NUCLEOTIDE SEQUENCE [LARGE SCALE GENOMIC DNA]</scope>
    <source>
        <tissue evidence="5">Leaf</tissue>
    </source>
</reference>
<dbReference type="InterPro" id="IPR025564">
    <property type="entry name" value="CAAD_dom"/>
</dbReference>
<protein>
    <recommendedName>
        <fullName evidence="4">Cyanobacterial aminoacyl-tRNA synthetase CAAD domain-containing protein</fullName>
    </recommendedName>
</protein>
<keyword evidence="2" id="KW-0175">Coiled coil</keyword>
<name>A0ABR0N598_GOSAR</name>
<gene>
    <name evidence="5" type="ORF">PVK06_040141</name>
</gene>
<evidence type="ECO:0000256" key="3">
    <source>
        <dbReference type="SAM" id="Phobius"/>
    </source>
</evidence>
<keyword evidence="3" id="KW-0812">Transmembrane</keyword>
<keyword evidence="3" id="KW-1133">Transmembrane helix</keyword>
<accession>A0ABR0N598</accession>
<feature type="transmembrane region" description="Helical" evidence="3">
    <location>
        <begin position="316"/>
        <end position="334"/>
    </location>
</feature>
<evidence type="ECO:0000313" key="6">
    <source>
        <dbReference type="Proteomes" id="UP001358586"/>
    </source>
</evidence>
<feature type="transmembrane region" description="Helical" evidence="3">
    <location>
        <begin position="286"/>
        <end position="310"/>
    </location>
</feature>
<proteinExistence type="predicted"/>
<keyword evidence="6" id="KW-1185">Reference proteome</keyword>
<comment type="caution">
    <text evidence="5">The sequence shown here is derived from an EMBL/GenBank/DDBJ whole genome shotgun (WGS) entry which is preliminary data.</text>
</comment>
<sequence length="379" mass="43710">MENSMTTNGEVETIEKFHDSDEAKISKLVNKIEGLESEKIKLTNENKEMMEQMEKLNHEMDHLQKRDEEMRLEMDEWDEDSSFLESIAARSANLETEVTRLQHDLRTSTREVGEAKKEVIQLKKALEEKALVIERLRHEIAELRKEKVKREKKGRELEAKIGILEVRVTEERGKKSRVQEEMKERIDELKKKIEDLEADAAKMSNELKRRKEEKRQCEEKAMGLEFNMLALKDMVDEKTNEAKSGKVKDIGYIDKRLEVPIATVGTVAAIAVVVAVWDKVETKTTVLLYGGGAIVVVWLSSILVGAINSVPLVSESSILIMELVGLGYSRWFFYRDILFKAMRKKGLVIIEIDVRKTGKQTQRIAKWSSRSWKSIEMEI</sequence>
<dbReference type="Proteomes" id="UP001358586">
    <property type="component" value="Chromosome 11"/>
</dbReference>
<dbReference type="InterPro" id="IPR033344">
    <property type="entry name" value="CURT1"/>
</dbReference>
<organism evidence="5 6">
    <name type="scientific">Gossypium arboreum</name>
    <name type="common">Tree cotton</name>
    <name type="synonym">Gossypium nanking</name>
    <dbReference type="NCBI Taxonomy" id="29729"/>
    <lineage>
        <taxon>Eukaryota</taxon>
        <taxon>Viridiplantae</taxon>
        <taxon>Streptophyta</taxon>
        <taxon>Embryophyta</taxon>
        <taxon>Tracheophyta</taxon>
        <taxon>Spermatophyta</taxon>
        <taxon>Magnoliopsida</taxon>
        <taxon>eudicotyledons</taxon>
        <taxon>Gunneridae</taxon>
        <taxon>Pentapetalae</taxon>
        <taxon>rosids</taxon>
        <taxon>malvids</taxon>
        <taxon>Malvales</taxon>
        <taxon>Malvaceae</taxon>
        <taxon>Malvoideae</taxon>
        <taxon>Gossypium</taxon>
    </lineage>
</organism>
<keyword evidence="3" id="KW-0472">Membrane</keyword>
<feature type="transmembrane region" description="Helical" evidence="3">
    <location>
        <begin position="259"/>
        <end position="277"/>
    </location>
</feature>
<evidence type="ECO:0000256" key="1">
    <source>
        <dbReference type="ARBA" id="ARBA00004141"/>
    </source>
</evidence>
<comment type="subcellular location">
    <subcellularLocation>
        <location evidence="1">Membrane</location>
        <topology evidence="1">Multi-pass membrane protein</topology>
    </subcellularLocation>
</comment>
<feature type="domain" description="Cyanobacterial aminoacyl-tRNA synthetase CAAD" evidence="4">
    <location>
        <begin position="275"/>
        <end position="345"/>
    </location>
</feature>
<evidence type="ECO:0000259" key="4">
    <source>
        <dbReference type="Pfam" id="PF14159"/>
    </source>
</evidence>
<dbReference type="Pfam" id="PF14159">
    <property type="entry name" value="CAAD"/>
    <property type="match status" value="1"/>
</dbReference>
<evidence type="ECO:0000313" key="5">
    <source>
        <dbReference type="EMBL" id="KAK5785545.1"/>
    </source>
</evidence>
<dbReference type="PANTHER" id="PTHR33222">
    <property type="match status" value="1"/>
</dbReference>
<evidence type="ECO:0000256" key="2">
    <source>
        <dbReference type="SAM" id="Coils"/>
    </source>
</evidence>
<dbReference type="EMBL" id="JARKNE010000011">
    <property type="protein sequence ID" value="KAK5785545.1"/>
    <property type="molecule type" value="Genomic_DNA"/>
</dbReference>